<dbReference type="EMBL" id="BSXN01001101">
    <property type="protein sequence ID" value="GME71589.1"/>
    <property type="molecule type" value="Genomic_DNA"/>
</dbReference>
<comment type="caution">
    <text evidence="5">The sequence shown here is derived from an EMBL/GenBank/DDBJ whole genome shotgun (WGS) entry which is preliminary data.</text>
</comment>
<dbReference type="InterPro" id="IPR042099">
    <property type="entry name" value="ANL_N_sf"/>
</dbReference>
<dbReference type="SUPFAM" id="SSF56801">
    <property type="entry name" value="Acetyl-CoA synthetase-like"/>
    <property type="match status" value="2"/>
</dbReference>
<dbReference type="Pfam" id="PF23024">
    <property type="entry name" value="AMP-dom_DIP2-like"/>
    <property type="match status" value="1"/>
</dbReference>
<sequence length="1059" mass="118119">MNEDLSNDHDGGDSSEILPELLIDKASLTTNTVKIVSDKPPSASSILDNEESSKYVRVGAFGYPLPDATLAIVNPDTKYLSGKMEVGEIWVDSHCISGGFWGSPQDTQTVFQAECYDYEGVLNLPFVRTGLLGFTYNGQVYVLGLYEDRINQVVNWYDQYLNLKYLNDGVNASGETVSKENAIANLSQFIKENDFFAKNNLANTNYRYHYSSHMVRTLVRNIPAISDCAIFNIKINKEPIPVAVIESASAVPAPLSTGNLAVNQRILNEIAASAIRFLLKIHNVRLYCVLITEPDTLPRTLRSGRLEIANMLCKRKFNEGKLSSIFCKFDFDHSLSSLTHGEDLYGGIWSSFSSKNRSDALSYADTQFSGLDLRDESVDDRTNSKLTDFDNILEILKVRAAKQSDELAFAAIEGSNYRENKHLSWKKFEQRVFAVCNYILEKQNVHAGDYVILMYSLSEDYIIALYACMLAGLTVIPIPPLDINRIDEEIPSFLQIIRNYKVTAIFSNPECEQIMKSKPLSSKLKSAALQNGIVIPKIRNTAKHTKSVNTSTTMYPKMKKYRQSGRKKNQEVIVWLQWTPDHVMSAVKLSHSNVLAMCKILKETCQFSSSKPLIACVRHTNGLGFLQSSILGVFLGTSTYLVTPVDFAMNPSILFLSLSRYKVENTFITDKMIQHAASTIEPKRCNLENLTNVMVGWDGRPDFNLIKNFKKIFALTDISTFALSNIYIHEYNPMISMRSYLSFDPVDLWLDPLALSQGYISLVNPNDSPNAIQIQDSGIVPVCTQIVIVNPETLELCRIGEYGEIWVCSEGNVSEPTRGPHGAADTFAMSKFNAKLKDWDPNMNYVRTGDLGFLHTVQRSISGNTKPVDLQLLYVLGKISDTFEVLGLHYCALDIEATAERVTDIIPGNTCAFRSGDYTVLVVESARSSRLSSLVPLIVNAILRRFGLIIDIVSFVQKGHFPLSRLGEKQRSKILNQWLQGSLKTAASFGVNFGEKNSIKLLDLMDETSSQALRNTAAAAADAKTNNKSHYNDESDLASSKLNNTFADTPNLPDDLKVT</sequence>
<evidence type="ECO:0000313" key="6">
    <source>
        <dbReference type="Proteomes" id="UP001165120"/>
    </source>
</evidence>
<dbReference type="InterPro" id="IPR045851">
    <property type="entry name" value="AMP-bd_C_sf"/>
</dbReference>
<evidence type="ECO:0000313" key="5">
    <source>
        <dbReference type="EMBL" id="GME71589.1"/>
    </source>
</evidence>
<dbReference type="Pfam" id="PF00501">
    <property type="entry name" value="AMP-binding"/>
    <property type="match status" value="1"/>
</dbReference>
<dbReference type="Pfam" id="PF24919">
    <property type="entry name" value="Mug62"/>
    <property type="match status" value="1"/>
</dbReference>
<gene>
    <name evidence="5" type="ORF">Cboi02_000327400</name>
</gene>
<reference evidence="5" key="1">
    <citation type="submission" date="2023-04" db="EMBL/GenBank/DDBJ databases">
        <title>Candida boidinii NBRC 10035.</title>
        <authorList>
            <person name="Ichikawa N."/>
            <person name="Sato H."/>
            <person name="Tonouchi N."/>
        </authorList>
    </citation>
    <scope>NUCLEOTIDE SEQUENCE</scope>
    <source>
        <strain evidence="5">NBRC 10035</strain>
    </source>
</reference>
<feature type="domain" description="Meiotically up-regulated gene 62 protein-like alpha-beta" evidence="4">
    <location>
        <begin position="146"/>
        <end position="338"/>
    </location>
</feature>
<organism evidence="5 6">
    <name type="scientific">Candida boidinii</name>
    <name type="common">Yeast</name>
    <dbReference type="NCBI Taxonomy" id="5477"/>
    <lineage>
        <taxon>Eukaryota</taxon>
        <taxon>Fungi</taxon>
        <taxon>Dikarya</taxon>
        <taxon>Ascomycota</taxon>
        <taxon>Saccharomycotina</taxon>
        <taxon>Pichiomycetes</taxon>
        <taxon>Pichiales</taxon>
        <taxon>Pichiaceae</taxon>
        <taxon>Ogataea</taxon>
        <taxon>Ogataea/Candida clade</taxon>
    </lineage>
</organism>
<dbReference type="PANTHER" id="PTHR22754:SF32">
    <property type="entry name" value="DISCO-INTERACTING PROTEIN 2"/>
    <property type="match status" value="1"/>
</dbReference>
<protein>
    <submittedName>
        <fullName evidence="5">Unnamed protein product</fullName>
    </submittedName>
</protein>
<dbReference type="InterPro" id="IPR056881">
    <property type="entry name" value="Mug62_dom"/>
</dbReference>
<evidence type="ECO:0000259" key="4">
    <source>
        <dbReference type="Pfam" id="PF24919"/>
    </source>
</evidence>
<feature type="region of interest" description="Disordered" evidence="1">
    <location>
        <begin position="1022"/>
        <end position="1059"/>
    </location>
</feature>
<dbReference type="AlphaFoldDB" id="A0A9W6WGR9"/>
<dbReference type="Proteomes" id="UP001165120">
    <property type="component" value="Unassembled WGS sequence"/>
</dbReference>
<evidence type="ECO:0000259" key="3">
    <source>
        <dbReference type="Pfam" id="PF23024"/>
    </source>
</evidence>
<evidence type="ECO:0000256" key="1">
    <source>
        <dbReference type="SAM" id="MobiDB-lite"/>
    </source>
</evidence>
<dbReference type="InterPro" id="IPR025110">
    <property type="entry name" value="AMP-bd_C"/>
</dbReference>
<dbReference type="GO" id="GO:0005829">
    <property type="term" value="C:cytosol"/>
    <property type="evidence" value="ECO:0007669"/>
    <property type="project" value="TreeGrafter"/>
</dbReference>
<dbReference type="InterPro" id="IPR000873">
    <property type="entry name" value="AMP-dep_synth/lig_dom"/>
</dbReference>
<keyword evidence="6" id="KW-1185">Reference proteome</keyword>
<dbReference type="Gene3D" id="3.30.300.30">
    <property type="match status" value="2"/>
</dbReference>
<feature type="compositionally biased region" description="Polar residues" evidence="1">
    <location>
        <begin position="1037"/>
        <end position="1048"/>
    </location>
</feature>
<proteinExistence type="predicted"/>
<evidence type="ECO:0000259" key="2">
    <source>
        <dbReference type="Pfam" id="PF00501"/>
    </source>
</evidence>
<feature type="domain" description="AMP-binding enzyme C-terminal" evidence="3">
    <location>
        <begin position="880"/>
        <end position="987"/>
    </location>
</feature>
<dbReference type="Gene3D" id="3.40.50.12780">
    <property type="entry name" value="N-terminal domain of ligase-like"/>
    <property type="match status" value="3"/>
</dbReference>
<dbReference type="PANTHER" id="PTHR22754">
    <property type="entry name" value="DISCO-INTERACTING PROTEIN 2 DIP2 -RELATED"/>
    <property type="match status" value="1"/>
</dbReference>
<accession>A0A9W6WGR9</accession>
<feature type="domain" description="AMP-dependent synthetase/ligase" evidence="2">
    <location>
        <begin position="398"/>
        <end position="683"/>
    </location>
</feature>
<name>A0A9W6WGR9_CANBO</name>